<feature type="transmembrane region" description="Helical" evidence="1">
    <location>
        <begin position="6"/>
        <end position="24"/>
    </location>
</feature>
<organism evidence="2 3">
    <name type="scientific">Paenibacillus ottowii</name>
    <dbReference type="NCBI Taxonomy" id="2315729"/>
    <lineage>
        <taxon>Bacteria</taxon>
        <taxon>Bacillati</taxon>
        <taxon>Bacillota</taxon>
        <taxon>Bacilli</taxon>
        <taxon>Bacillales</taxon>
        <taxon>Paenibacillaceae</taxon>
        <taxon>Paenibacillus</taxon>
    </lineage>
</organism>
<dbReference type="EMBL" id="VIJZ01000004">
    <property type="protein sequence ID" value="TQR98530.1"/>
    <property type="molecule type" value="Genomic_DNA"/>
</dbReference>
<name>A0ABY3B7T5_9BACL</name>
<keyword evidence="1" id="KW-0812">Transmembrane</keyword>
<dbReference type="RefSeq" id="WP_063208615.1">
    <property type="nucleotide sequence ID" value="NZ_VIJZ01000004.1"/>
</dbReference>
<comment type="caution">
    <text evidence="2">The sequence shown here is derived from an EMBL/GenBank/DDBJ whole genome shotgun (WGS) entry which is preliminary data.</text>
</comment>
<keyword evidence="1" id="KW-0472">Membrane</keyword>
<keyword evidence="1" id="KW-1133">Transmembrane helix</keyword>
<evidence type="ECO:0000256" key="1">
    <source>
        <dbReference type="SAM" id="Phobius"/>
    </source>
</evidence>
<keyword evidence="3" id="KW-1185">Reference proteome</keyword>
<evidence type="ECO:0000313" key="2">
    <source>
        <dbReference type="EMBL" id="TQR98530.1"/>
    </source>
</evidence>
<dbReference type="Proteomes" id="UP000319219">
    <property type="component" value="Unassembled WGS sequence"/>
</dbReference>
<protein>
    <submittedName>
        <fullName evidence="2">DUF3139 domain-containing protein</fullName>
    </submittedName>
</protein>
<accession>A0ABY3B7T5</accession>
<sequence>MKKYGIAIFIVTLIASIWILSSYTKSYTQNEVFSYLVKAQGYKPSEIYSVETQIAKAPLVSTQVIFKDEINARYFYKKEQGKIIQYNQAPIKGVDDGTYNYKHHENK</sequence>
<gene>
    <name evidence="2" type="ORF">FKV70_10035</name>
</gene>
<reference evidence="2 3" key="1">
    <citation type="submission" date="2019-07" db="EMBL/GenBank/DDBJ databases">
        <title>Paenibacillus ottowii sp. nov. isolated from a fermentation system processing bovine manure.</title>
        <authorList>
            <person name="Velazquez L.F."/>
            <person name="Rajbanshi S."/>
            <person name="Guan S."/>
            <person name="Hinchee M."/>
            <person name="Welsh A."/>
        </authorList>
    </citation>
    <scope>NUCLEOTIDE SEQUENCE [LARGE SCALE GENOMIC DNA]</scope>
    <source>
        <strain evidence="2 3">MS2379</strain>
    </source>
</reference>
<proteinExistence type="predicted"/>
<evidence type="ECO:0000313" key="3">
    <source>
        <dbReference type="Proteomes" id="UP000319219"/>
    </source>
</evidence>